<dbReference type="InterPro" id="IPR003856">
    <property type="entry name" value="LPS_length_determ_N"/>
</dbReference>
<dbReference type="OrthoDB" id="2452461at2"/>
<comment type="similarity">
    <text evidence="2">Belongs to the CpsC/CapA family.</text>
</comment>
<evidence type="ECO:0000313" key="10">
    <source>
        <dbReference type="Proteomes" id="UP000525923"/>
    </source>
</evidence>
<evidence type="ECO:0000256" key="4">
    <source>
        <dbReference type="ARBA" id="ARBA00022692"/>
    </source>
</evidence>
<dbReference type="Proteomes" id="UP000525923">
    <property type="component" value="Unassembled WGS sequence"/>
</dbReference>
<dbReference type="InterPro" id="IPR050445">
    <property type="entry name" value="Bact_polysacc_biosynth/exp"/>
</dbReference>
<dbReference type="RefSeq" id="WP_135500401.1">
    <property type="nucleotide sequence ID" value="NZ_JACHHE010000001.1"/>
</dbReference>
<dbReference type="EMBL" id="JACHHE010000001">
    <property type="protein sequence ID" value="MBB5179171.1"/>
    <property type="molecule type" value="Genomic_DNA"/>
</dbReference>
<dbReference type="AlphaFoldDB" id="A0A7W8FSM1"/>
<evidence type="ECO:0000256" key="6">
    <source>
        <dbReference type="ARBA" id="ARBA00023136"/>
    </source>
</evidence>
<reference evidence="9 10" key="1">
    <citation type="submission" date="2020-08" db="EMBL/GenBank/DDBJ databases">
        <title>Genomic Encyclopedia of Type Strains, Phase IV (KMG-IV): sequencing the most valuable type-strain genomes for metagenomic binning, comparative biology and taxonomic classification.</title>
        <authorList>
            <person name="Goeker M."/>
        </authorList>
    </citation>
    <scope>NUCLEOTIDE SEQUENCE [LARGE SCALE GENOMIC DNA]</scope>
    <source>
        <strain evidence="9 10">DSM 15895</strain>
    </source>
</reference>
<dbReference type="GO" id="GO:0004713">
    <property type="term" value="F:protein tyrosine kinase activity"/>
    <property type="evidence" value="ECO:0007669"/>
    <property type="project" value="TreeGrafter"/>
</dbReference>
<dbReference type="PANTHER" id="PTHR32309:SF13">
    <property type="entry name" value="FERRIC ENTEROBACTIN TRANSPORT PROTEIN FEPE"/>
    <property type="match status" value="1"/>
</dbReference>
<organism evidence="9 10">
    <name type="scientific">Planococcus koreensis</name>
    <dbReference type="NCBI Taxonomy" id="112331"/>
    <lineage>
        <taxon>Bacteria</taxon>
        <taxon>Bacillati</taxon>
        <taxon>Bacillota</taxon>
        <taxon>Bacilli</taxon>
        <taxon>Bacillales</taxon>
        <taxon>Caryophanaceae</taxon>
        <taxon>Planococcus</taxon>
    </lineage>
</organism>
<keyword evidence="5 7" id="KW-1133">Transmembrane helix</keyword>
<keyword evidence="3" id="KW-1003">Cell membrane</keyword>
<feature type="domain" description="Polysaccharide chain length determinant N-terminal" evidence="8">
    <location>
        <begin position="8"/>
        <end position="94"/>
    </location>
</feature>
<comment type="subcellular location">
    <subcellularLocation>
        <location evidence="1">Cell membrane</location>
        <topology evidence="1">Multi-pass membrane protein</topology>
    </subcellularLocation>
</comment>
<dbReference type="Pfam" id="PF02706">
    <property type="entry name" value="Wzz"/>
    <property type="match status" value="1"/>
</dbReference>
<dbReference type="GO" id="GO:0005886">
    <property type="term" value="C:plasma membrane"/>
    <property type="evidence" value="ECO:0007669"/>
    <property type="project" value="UniProtKB-SubCell"/>
</dbReference>
<sequence length="223" mass="24227">MGKKSLVLNIVKNLRMRIKMILSISLLSVALVWILNSFIIVPEYQATTQIFIEQPPEAAQMADGPAMGAGPAITDTYSVIVRSPEILRKVIIELGMEKETNISELHEQIVVTRPADSQVLNITVAGEDKIKAAAIANSLGEIFIEEIPNLTQTTNAVIISSASEVPESTLFEENTVFSLGVAGAFGLVIGILLAFILEMLNTVFKTGKKENQSSVNKIQTVFK</sequence>
<protein>
    <submittedName>
        <fullName evidence="9">Capsular polysaccharide biosynthesis protein</fullName>
    </submittedName>
</protein>
<name>A0A7W8FSM1_9BACL</name>
<keyword evidence="4 7" id="KW-0812">Transmembrane</keyword>
<dbReference type="PANTHER" id="PTHR32309">
    <property type="entry name" value="TYROSINE-PROTEIN KINASE"/>
    <property type="match status" value="1"/>
</dbReference>
<accession>A0A7W8FSM1</accession>
<evidence type="ECO:0000313" key="9">
    <source>
        <dbReference type="EMBL" id="MBB5179171.1"/>
    </source>
</evidence>
<evidence type="ECO:0000259" key="8">
    <source>
        <dbReference type="Pfam" id="PF02706"/>
    </source>
</evidence>
<evidence type="ECO:0000256" key="3">
    <source>
        <dbReference type="ARBA" id="ARBA00022475"/>
    </source>
</evidence>
<evidence type="ECO:0000256" key="2">
    <source>
        <dbReference type="ARBA" id="ARBA00006683"/>
    </source>
</evidence>
<evidence type="ECO:0000256" key="1">
    <source>
        <dbReference type="ARBA" id="ARBA00004651"/>
    </source>
</evidence>
<feature type="transmembrane region" description="Helical" evidence="7">
    <location>
        <begin position="176"/>
        <end position="200"/>
    </location>
</feature>
<keyword evidence="10" id="KW-1185">Reference proteome</keyword>
<proteinExistence type="inferred from homology"/>
<feature type="transmembrane region" description="Helical" evidence="7">
    <location>
        <begin position="21"/>
        <end position="41"/>
    </location>
</feature>
<comment type="caution">
    <text evidence="9">The sequence shown here is derived from an EMBL/GenBank/DDBJ whole genome shotgun (WGS) entry which is preliminary data.</text>
</comment>
<evidence type="ECO:0000256" key="5">
    <source>
        <dbReference type="ARBA" id="ARBA00022989"/>
    </source>
</evidence>
<gene>
    <name evidence="9" type="ORF">HNQ44_000593</name>
</gene>
<evidence type="ECO:0000256" key="7">
    <source>
        <dbReference type="SAM" id="Phobius"/>
    </source>
</evidence>
<keyword evidence="6 7" id="KW-0472">Membrane</keyword>